<dbReference type="InterPro" id="IPR028098">
    <property type="entry name" value="Glyco_trans_4-like_N"/>
</dbReference>
<dbReference type="Pfam" id="PF00534">
    <property type="entry name" value="Glycos_transf_1"/>
    <property type="match status" value="1"/>
</dbReference>
<accession>A0A3A4ZAR5</accession>
<dbReference type="SUPFAM" id="SSF53756">
    <property type="entry name" value="UDP-Glycosyltransferase/glycogen phosphorylase"/>
    <property type="match status" value="1"/>
</dbReference>
<dbReference type="Gene3D" id="3.40.50.2000">
    <property type="entry name" value="Glycogen Phosphorylase B"/>
    <property type="match status" value="2"/>
</dbReference>
<evidence type="ECO:0000313" key="4">
    <source>
        <dbReference type="Proteomes" id="UP000265540"/>
    </source>
</evidence>
<evidence type="ECO:0000313" key="3">
    <source>
        <dbReference type="EMBL" id="RJR26409.1"/>
    </source>
</evidence>
<dbReference type="Pfam" id="PF13439">
    <property type="entry name" value="Glyco_transf_4"/>
    <property type="match status" value="1"/>
</dbReference>
<feature type="domain" description="Glycosyltransferase subfamily 4-like N-terminal" evidence="2">
    <location>
        <begin position="17"/>
        <end position="200"/>
    </location>
</feature>
<evidence type="ECO:0000259" key="1">
    <source>
        <dbReference type="Pfam" id="PF00534"/>
    </source>
</evidence>
<organism evidence="3 4">
    <name type="scientific">candidate division WWE3 bacterium</name>
    <dbReference type="NCBI Taxonomy" id="2053526"/>
    <lineage>
        <taxon>Bacteria</taxon>
        <taxon>Katanobacteria</taxon>
    </lineage>
</organism>
<dbReference type="EMBL" id="QZJF01000022">
    <property type="protein sequence ID" value="RJR26409.1"/>
    <property type="molecule type" value="Genomic_DNA"/>
</dbReference>
<feature type="domain" description="Glycosyl transferase family 1" evidence="1">
    <location>
        <begin position="212"/>
        <end position="371"/>
    </location>
</feature>
<dbReference type="PANTHER" id="PTHR45947">
    <property type="entry name" value="SULFOQUINOVOSYL TRANSFERASE SQD2"/>
    <property type="match status" value="1"/>
</dbReference>
<dbReference type="PANTHER" id="PTHR45947:SF3">
    <property type="entry name" value="SULFOQUINOVOSYL TRANSFERASE SQD2"/>
    <property type="match status" value="1"/>
</dbReference>
<reference evidence="3 4" key="1">
    <citation type="journal article" date="2017" name="ISME J.">
        <title>Energy and carbon metabolisms in a deep terrestrial subsurface fluid microbial community.</title>
        <authorList>
            <person name="Momper L."/>
            <person name="Jungbluth S.P."/>
            <person name="Lee M.D."/>
            <person name="Amend J.P."/>
        </authorList>
    </citation>
    <scope>NUCLEOTIDE SEQUENCE [LARGE SCALE GENOMIC DNA]</scope>
    <source>
        <strain evidence="3">SURF_46</strain>
    </source>
</reference>
<dbReference type="Proteomes" id="UP000265540">
    <property type="component" value="Unassembled WGS sequence"/>
</dbReference>
<keyword evidence="3" id="KW-0808">Transferase</keyword>
<dbReference type="AlphaFoldDB" id="A0A3A4ZAR5"/>
<proteinExistence type="predicted"/>
<evidence type="ECO:0000259" key="2">
    <source>
        <dbReference type="Pfam" id="PF13439"/>
    </source>
</evidence>
<dbReference type="CDD" id="cd03801">
    <property type="entry name" value="GT4_PimA-like"/>
    <property type="match status" value="1"/>
</dbReference>
<name>A0A3A4ZAR5_UNCKA</name>
<sequence length="395" mass="45446">MKIAVFIKATTFHKLHGGLETQNKTLCEGLARLGHKVVVFSPRRELDFTNKSHNGVDYVFIESDYRYLFYSLNKNNWFHKSIKIFKEYHEKTPFDVVISQSSAGVGIISNKSELNVKVISIAHGTIMAEIQTALNNIYNFRSLFFLLRNLQYALRQFFGRQRDYILHADHVVAVSNSVKRQLIEETYIPEERISVIHNGIYFPQTGEVSDNRQQGFVMLFVGQIIPEKGIDALTRIFEDPRLKSTRLHIIGDGRYMSDLKTKILKNKLENNIKIFGSVPHEELVSIYNSGVYSAFLFPTRRVEGFPMVLVEAMYGGIPIIGYNLGGVSDAIDNGETGYLVPFKDFDQFKDKIYYFMSHPDEVWKMGEASRKKAQSLFSADVMIERYISIFERLVQ</sequence>
<dbReference type="InterPro" id="IPR001296">
    <property type="entry name" value="Glyco_trans_1"/>
</dbReference>
<dbReference type="GO" id="GO:0016757">
    <property type="term" value="F:glycosyltransferase activity"/>
    <property type="evidence" value="ECO:0007669"/>
    <property type="project" value="InterPro"/>
</dbReference>
<gene>
    <name evidence="3" type="ORF">C4561_05460</name>
</gene>
<dbReference type="InterPro" id="IPR050194">
    <property type="entry name" value="Glycosyltransferase_grp1"/>
</dbReference>
<comment type="caution">
    <text evidence="3">The sequence shown here is derived from an EMBL/GenBank/DDBJ whole genome shotgun (WGS) entry which is preliminary data.</text>
</comment>
<protein>
    <submittedName>
        <fullName evidence="3">Glycosyltransferase family 1 protein</fullName>
    </submittedName>
</protein>